<evidence type="ECO:0000313" key="4">
    <source>
        <dbReference type="Proteomes" id="UP001331761"/>
    </source>
</evidence>
<comment type="caution">
    <text evidence="3">The sequence shown here is derived from an EMBL/GenBank/DDBJ whole genome shotgun (WGS) entry which is preliminary data.</text>
</comment>
<proteinExistence type="predicted"/>
<dbReference type="AlphaFoldDB" id="A0AAN8FI66"/>
<feature type="transmembrane region" description="Helical" evidence="2">
    <location>
        <begin position="92"/>
        <end position="121"/>
    </location>
</feature>
<sequence>MDLYEPLGDQKNVVDAPKTPDDEPMMPPMQESKPAQGDNVTPLRSGDDVDLHSEPGRAGPQKKDANPQTPGGYPAKSAQARSHMSSSRKKKIAALIAPISIVFLLCIVFIAMTMISALHLFDIMDAIQLFTAKCPVE</sequence>
<feature type="region of interest" description="Disordered" evidence="1">
    <location>
        <begin position="1"/>
        <end position="85"/>
    </location>
</feature>
<gene>
    <name evidence="3" type="ORF">GCK32_000669</name>
</gene>
<protein>
    <submittedName>
        <fullName evidence="3">Uncharacterized protein</fullName>
    </submittedName>
</protein>
<keyword evidence="2" id="KW-1133">Transmembrane helix</keyword>
<keyword evidence="2" id="KW-0812">Transmembrane</keyword>
<reference evidence="3 4" key="1">
    <citation type="submission" date="2019-10" db="EMBL/GenBank/DDBJ databases">
        <title>Assembly and Annotation for the nematode Trichostrongylus colubriformis.</title>
        <authorList>
            <person name="Martin J."/>
        </authorList>
    </citation>
    <scope>NUCLEOTIDE SEQUENCE [LARGE SCALE GENOMIC DNA]</scope>
    <source>
        <strain evidence="3">G859</strain>
        <tissue evidence="3">Whole worm</tissue>
    </source>
</reference>
<keyword evidence="2" id="KW-0472">Membrane</keyword>
<feature type="compositionally biased region" description="Basic and acidic residues" evidence="1">
    <location>
        <begin position="45"/>
        <end position="65"/>
    </location>
</feature>
<organism evidence="3 4">
    <name type="scientific">Trichostrongylus colubriformis</name>
    <name type="common">Black scour worm</name>
    <dbReference type="NCBI Taxonomy" id="6319"/>
    <lineage>
        <taxon>Eukaryota</taxon>
        <taxon>Metazoa</taxon>
        <taxon>Ecdysozoa</taxon>
        <taxon>Nematoda</taxon>
        <taxon>Chromadorea</taxon>
        <taxon>Rhabditida</taxon>
        <taxon>Rhabditina</taxon>
        <taxon>Rhabditomorpha</taxon>
        <taxon>Strongyloidea</taxon>
        <taxon>Trichostrongylidae</taxon>
        <taxon>Trichostrongylus</taxon>
    </lineage>
</organism>
<dbReference type="Proteomes" id="UP001331761">
    <property type="component" value="Unassembled WGS sequence"/>
</dbReference>
<name>A0AAN8FI66_TRICO</name>
<evidence type="ECO:0000256" key="1">
    <source>
        <dbReference type="SAM" id="MobiDB-lite"/>
    </source>
</evidence>
<keyword evidence="4" id="KW-1185">Reference proteome</keyword>
<dbReference type="EMBL" id="WIXE01008497">
    <property type="protein sequence ID" value="KAK5979282.1"/>
    <property type="molecule type" value="Genomic_DNA"/>
</dbReference>
<evidence type="ECO:0000256" key="2">
    <source>
        <dbReference type="SAM" id="Phobius"/>
    </source>
</evidence>
<evidence type="ECO:0000313" key="3">
    <source>
        <dbReference type="EMBL" id="KAK5979282.1"/>
    </source>
</evidence>
<accession>A0AAN8FI66</accession>